<organism evidence="2 5">
    <name type="scientific">Gordonibacter urolithinfaciens</name>
    <dbReference type="NCBI Taxonomy" id="1335613"/>
    <lineage>
        <taxon>Bacteria</taxon>
        <taxon>Bacillati</taxon>
        <taxon>Actinomycetota</taxon>
        <taxon>Coriobacteriia</taxon>
        <taxon>Eggerthellales</taxon>
        <taxon>Eggerthellaceae</taxon>
        <taxon>Gordonibacter</taxon>
    </lineage>
</organism>
<dbReference type="Proteomes" id="UP000468327">
    <property type="component" value="Unassembled WGS sequence"/>
</dbReference>
<sequence>MDARTAHANREYNNLYRLGNELYHNVAVRMGLSDSAFDILYALDGLGDGCLQKDVCTASGLSKQTVNTSVHKLERAGYVELRVEHGRGTHLHLTEAGRVLVTERIRPVARAEEAAFAAMAPGECEELLRLSRVYLEHLRGLVDALPYPERR</sequence>
<dbReference type="PANTHER" id="PTHR33164">
    <property type="entry name" value="TRANSCRIPTIONAL REGULATOR, MARR FAMILY"/>
    <property type="match status" value="1"/>
</dbReference>
<dbReference type="GO" id="GO:0006950">
    <property type="term" value="P:response to stress"/>
    <property type="evidence" value="ECO:0007669"/>
    <property type="project" value="TreeGrafter"/>
</dbReference>
<dbReference type="SMART" id="SM00347">
    <property type="entry name" value="HTH_MARR"/>
    <property type="match status" value="1"/>
</dbReference>
<dbReference type="InterPro" id="IPR036388">
    <property type="entry name" value="WH-like_DNA-bd_sf"/>
</dbReference>
<dbReference type="GeneID" id="97354403"/>
<reference evidence="3" key="2">
    <citation type="journal article" date="2019" name="Int. J. Syst. Evol. Microbiol.">
        <title>Gordonibacter faecihominis is a later heterotypic synonym of Gordonibacter urolithinfaciens.</title>
        <authorList>
            <person name="Danylec N."/>
            <person name="Stoll D.A."/>
            <person name="Huch M."/>
        </authorList>
    </citation>
    <scope>NUCLEOTIDE SEQUENCE</scope>
    <source>
        <strain evidence="3">DSM 27213</strain>
    </source>
</reference>
<dbReference type="PANTHER" id="PTHR33164:SF43">
    <property type="entry name" value="HTH-TYPE TRANSCRIPTIONAL REPRESSOR YETL"/>
    <property type="match status" value="1"/>
</dbReference>
<evidence type="ECO:0000313" key="3">
    <source>
        <dbReference type="EMBL" id="ROT88896.1"/>
    </source>
</evidence>
<evidence type="ECO:0000313" key="5">
    <source>
        <dbReference type="Proteomes" id="UP000468327"/>
    </source>
</evidence>
<dbReference type="EMBL" id="WPOC01000007">
    <property type="protein sequence ID" value="MVN14833.1"/>
    <property type="molecule type" value="Genomic_DNA"/>
</dbReference>
<dbReference type="Proteomes" id="UP000285258">
    <property type="component" value="Unassembled WGS sequence"/>
</dbReference>
<dbReference type="InterPro" id="IPR000835">
    <property type="entry name" value="HTH_MarR-typ"/>
</dbReference>
<name>A0A1Y4FW50_9ACTN</name>
<protein>
    <submittedName>
        <fullName evidence="2">MarR family transcriptional regulator</fullName>
    </submittedName>
</protein>
<dbReference type="InterPro" id="IPR036390">
    <property type="entry name" value="WH_DNA-bd_sf"/>
</dbReference>
<reference evidence="2 5" key="4">
    <citation type="submission" date="2019-11" db="EMBL/GenBank/DDBJ databases">
        <title>Whole genome shotgun sequencing (WGS) data from Adlercreutzia equolifaciens ResAG-91, Eggerthella lenta MRI-F36, MRI-F37, MRI-F40, ResAG-49, ResAG-88, ResAG-121, ResAG-145, and Gordonibacter sp. ResAG-5, ResAG-26, ResAG-43, ResAG-50, ResAG-59.</title>
        <authorList>
            <person name="Stoll D.A."/>
            <person name="Danylec N."/>
            <person name="Franz C.M.A.P."/>
            <person name="Huch M."/>
        </authorList>
    </citation>
    <scope>NUCLEOTIDE SEQUENCE [LARGE SCALE GENOMIC DNA]</scope>
    <source>
        <strain evidence="2 5">ResAG-59</strain>
    </source>
</reference>
<dbReference type="Gene3D" id="1.10.10.10">
    <property type="entry name" value="Winged helix-like DNA-binding domain superfamily/Winged helix DNA-binding domain"/>
    <property type="match status" value="1"/>
</dbReference>
<evidence type="ECO:0000259" key="1">
    <source>
        <dbReference type="SMART" id="SM00347"/>
    </source>
</evidence>
<dbReference type="RefSeq" id="WP_087190580.1">
    <property type="nucleotide sequence ID" value="NZ_BAABZN010000001.1"/>
</dbReference>
<feature type="domain" description="HTH marR-type" evidence="1">
    <location>
        <begin position="25"/>
        <end position="124"/>
    </location>
</feature>
<reference evidence="4" key="1">
    <citation type="submission" date="2018-05" db="EMBL/GenBank/DDBJ databases">
        <title>Genome Sequencing of selected type strains of the family Eggerthellaceae.</title>
        <authorList>
            <person name="Danylec N."/>
            <person name="Stoll D.A."/>
            <person name="Doetsch A."/>
            <person name="Huch M."/>
        </authorList>
    </citation>
    <scope>NUCLEOTIDE SEQUENCE [LARGE SCALE GENOMIC DNA]</scope>
    <source>
        <strain evidence="4">DSM 27213</strain>
    </source>
</reference>
<proteinExistence type="predicted"/>
<accession>A0A1Y4FW50</accession>
<evidence type="ECO:0000313" key="4">
    <source>
        <dbReference type="Proteomes" id="UP000285258"/>
    </source>
</evidence>
<comment type="caution">
    <text evidence="2">The sequence shown here is derived from an EMBL/GenBank/DDBJ whole genome shotgun (WGS) entry which is preliminary data.</text>
</comment>
<evidence type="ECO:0000313" key="2">
    <source>
        <dbReference type="EMBL" id="MVN14833.1"/>
    </source>
</evidence>
<dbReference type="InterPro" id="IPR039422">
    <property type="entry name" value="MarR/SlyA-like"/>
</dbReference>
<dbReference type="SUPFAM" id="SSF46785">
    <property type="entry name" value="Winged helix' DNA-binding domain"/>
    <property type="match status" value="1"/>
</dbReference>
<reference evidence="3" key="3">
    <citation type="journal article" date="2019" name="Microbiol. Resour. Announc.">
        <title>Draft Genome Sequences of Type Strains of Gordonibacter faecihominis, Paraeggerthella hongkongensis, Parvibacter caecicola,Slackia equolifaciens, Slackia faecicanis, and Slackia isoflavoniconvertens.</title>
        <authorList>
            <person name="Danylec N."/>
            <person name="Stoll D.A."/>
            <person name="Dotsch A."/>
            <person name="Huch M."/>
        </authorList>
    </citation>
    <scope>NUCLEOTIDE SEQUENCE</scope>
    <source>
        <strain evidence="3">DSM 27213</strain>
    </source>
</reference>
<dbReference type="Pfam" id="PF12802">
    <property type="entry name" value="MarR_2"/>
    <property type="match status" value="1"/>
</dbReference>
<dbReference type="GO" id="GO:0003700">
    <property type="term" value="F:DNA-binding transcription factor activity"/>
    <property type="evidence" value="ECO:0007669"/>
    <property type="project" value="InterPro"/>
</dbReference>
<keyword evidence="5" id="KW-1185">Reference proteome</keyword>
<gene>
    <name evidence="3" type="ORF">DMP12_10595</name>
    <name evidence="2" type="ORF">GO738_05590</name>
</gene>
<dbReference type="AlphaFoldDB" id="A0A1Y4FW50"/>
<dbReference type="EMBL" id="QIBW01000013">
    <property type="protein sequence ID" value="ROT88896.1"/>
    <property type="molecule type" value="Genomic_DNA"/>
</dbReference>